<sequence length="257" mass="28596">MRTVSRIISLAPTQTEIVAALDRLGNLIGVTENCDFPDGVEHIPRFGSWYAPDLRRVIAAAPDLVCTFGSHHEEVRDTLLEAGISVVHGDPKSVRESLEAILELAEILDCQDVGATLVEGLQERLERVDRFVHDTGPALRPMVFRIMHWKPLITVGSGSFQHDAVERAGGRNLMGDGPAPYYVCDPTAVRSRNPEVIFFCEPFIKPLLEKDPLWREIRAVRNGRVHVYDCGLTCRSGPRIVDMVERLCEALYPGCAL</sequence>
<dbReference type="Pfam" id="PF01497">
    <property type="entry name" value="Peripla_BP_2"/>
    <property type="match status" value="1"/>
</dbReference>
<organism evidence="3 4">
    <name type="scientific">Syntrophobacter fumaroxidans (strain DSM 10017 / MPOB)</name>
    <dbReference type="NCBI Taxonomy" id="335543"/>
    <lineage>
        <taxon>Bacteria</taxon>
        <taxon>Pseudomonadati</taxon>
        <taxon>Thermodesulfobacteriota</taxon>
        <taxon>Syntrophobacteria</taxon>
        <taxon>Syntrophobacterales</taxon>
        <taxon>Syntrophobacteraceae</taxon>
        <taxon>Syntrophobacter</taxon>
    </lineage>
</organism>
<dbReference type="GO" id="GO:0071281">
    <property type="term" value="P:cellular response to iron ion"/>
    <property type="evidence" value="ECO:0007669"/>
    <property type="project" value="TreeGrafter"/>
</dbReference>
<reference evidence="3 4" key="1">
    <citation type="submission" date="2006-10" db="EMBL/GenBank/DDBJ databases">
        <title>Complete sequence of Syntrophobacter fumaroxidans MPOB.</title>
        <authorList>
            <consortium name="US DOE Joint Genome Institute"/>
            <person name="Copeland A."/>
            <person name="Lucas S."/>
            <person name="Lapidus A."/>
            <person name="Barry K."/>
            <person name="Detter J.C."/>
            <person name="Glavina del Rio T."/>
            <person name="Hammon N."/>
            <person name="Israni S."/>
            <person name="Pitluck S."/>
            <person name="Goltsman E.G."/>
            <person name="Martinez M."/>
            <person name="Schmutz J."/>
            <person name="Larimer F."/>
            <person name="Land M."/>
            <person name="Hauser L."/>
            <person name="Kyrpides N."/>
            <person name="Kim E."/>
            <person name="Boone D.R."/>
            <person name="Brockman F."/>
            <person name="Culley D."/>
            <person name="Ferry J."/>
            <person name="Gunsalus R."/>
            <person name="McInerney M.J."/>
            <person name="Morrison M."/>
            <person name="Plugge C."/>
            <person name="Rohlin L."/>
            <person name="Scholten J."/>
            <person name="Sieber J."/>
            <person name="Stams A.J.M."/>
            <person name="Worm P."/>
            <person name="Henstra A.M."/>
            <person name="Richardson P."/>
        </authorList>
    </citation>
    <scope>NUCLEOTIDE SEQUENCE [LARGE SCALE GENOMIC DNA]</scope>
    <source>
        <strain evidence="4">DSM 10017 / MPOB</strain>
    </source>
</reference>
<dbReference type="PANTHER" id="PTHR30535">
    <property type="entry name" value="VITAMIN B12-BINDING PROTEIN"/>
    <property type="match status" value="1"/>
</dbReference>
<dbReference type="InterPro" id="IPR050902">
    <property type="entry name" value="ABC_Transporter_SBP"/>
</dbReference>
<evidence type="ECO:0000313" key="3">
    <source>
        <dbReference type="EMBL" id="ABK17407.1"/>
    </source>
</evidence>
<dbReference type="Gene3D" id="3.40.50.1980">
    <property type="entry name" value="Nitrogenase molybdenum iron protein domain"/>
    <property type="match status" value="2"/>
</dbReference>
<dbReference type="Proteomes" id="UP000001784">
    <property type="component" value="Chromosome"/>
</dbReference>
<gene>
    <name evidence="3" type="ordered locus">Sfum_1720</name>
</gene>
<dbReference type="InParanoid" id="A0LJ05"/>
<dbReference type="AlphaFoldDB" id="A0LJ05"/>
<protein>
    <submittedName>
        <fullName evidence="3">Periplasmic binding protein</fullName>
    </submittedName>
</protein>
<keyword evidence="1" id="KW-0732">Signal</keyword>
<dbReference type="SUPFAM" id="SSF53807">
    <property type="entry name" value="Helical backbone' metal receptor"/>
    <property type="match status" value="1"/>
</dbReference>
<dbReference type="InterPro" id="IPR054828">
    <property type="entry name" value="Vit_B12_bind_prot"/>
</dbReference>
<dbReference type="EMBL" id="CP000478">
    <property type="protein sequence ID" value="ABK17407.1"/>
    <property type="molecule type" value="Genomic_DNA"/>
</dbReference>
<dbReference type="PROSITE" id="PS50983">
    <property type="entry name" value="FE_B12_PBP"/>
    <property type="match status" value="1"/>
</dbReference>
<evidence type="ECO:0000259" key="2">
    <source>
        <dbReference type="PROSITE" id="PS50983"/>
    </source>
</evidence>
<feature type="domain" description="Fe/B12 periplasmic-binding" evidence="2">
    <location>
        <begin position="6"/>
        <end position="255"/>
    </location>
</feature>
<proteinExistence type="predicted"/>
<dbReference type="HOGENOM" id="CLU_038034_2_5_7"/>
<dbReference type="STRING" id="335543.Sfum_1720"/>
<evidence type="ECO:0000256" key="1">
    <source>
        <dbReference type="ARBA" id="ARBA00022729"/>
    </source>
</evidence>
<name>A0LJ05_SYNFM</name>
<dbReference type="KEGG" id="sfu:Sfum_1720"/>
<dbReference type="PANTHER" id="PTHR30535:SF34">
    <property type="entry name" value="MOLYBDATE-BINDING PROTEIN MOLA"/>
    <property type="match status" value="1"/>
</dbReference>
<dbReference type="eggNOG" id="COG0614">
    <property type="taxonomic scope" value="Bacteria"/>
</dbReference>
<dbReference type="NCBIfam" id="NF038402">
    <property type="entry name" value="TroA_like"/>
    <property type="match status" value="1"/>
</dbReference>
<evidence type="ECO:0000313" key="4">
    <source>
        <dbReference type="Proteomes" id="UP000001784"/>
    </source>
</evidence>
<accession>A0LJ05</accession>
<dbReference type="FunCoup" id="A0LJ05">
    <property type="interactions" value="169"/>
</dbReference>
<keyword evidence="4" id="KW-1185">Reference proteome</keyword>
<dbReference type="RefSeq" id="WP_011698577.1">
    <property type="nucleotide sequence ID" value="NC_008554.1"/>
</dbReference>
<dbReference type="InterPro" id="IPR002491">
    <property type="entry name" value="ABC_transptr_periplasmic_BD"/>
</dbReference>